<dbReference type="Pfam" id="PF04507">
    <property type="entry name" value="DUF576"/>
    <property type="match status" value="1"/>
</dbReference>
<evidence type="ECO:0008006" key="4">
    <source>
        <dbReference type="Google" id="ProtNLM"/>
    </source>
</evidence>
<dbReference type="InterPro" id="IPR007595">
    <property type="entry name" value="Csa"/>
</dbReference>
<evidence type="ECO:0000313" key="2">
    <source>
        <dbReference type="EMBL" id="PMC18347.1"/>
    </source>
</evidence>
<gene>
    <name evidence="2" type="ORF">CJ235_07905</name>
</gene>
<comment type="similarity">
    <text evidence="1">Belongs to the staphylococcal tandem lipoprotein family.</text>
</comment>
<dbReference type="EMBL" id="PNGG01000004">
    <property type="protein sequence ID" value="PMC18347.1"/>
    <property type="molecule type" value="Genomic_DNA"/>
</dbReference>
<dbReference type="Proteomes" id="UP000235748">
    <property type="component" value="Unassembled WGS sequence"/>
</dbReference>
<evidence type="ECO:0000313" key="3">
    <source>
        <dbReference type="Proteomes" id="UP000235748"/>
    </source>
</evidence>
<organism evidence="2 3">
    <name type="scientific">Staphylococcus pettenkoferi</name>
    <dbReference type="NCBI Taxonomy" id="170573"/>
    <lineage>
        <taxon>Bacteria</taxon>
        <taxon>Bacillati</taxon>
        <taxon>Bacillota</taxon>
        <taxon>Bacilli</taxon>
        <taxon>Bacillales</taxon>
        <taxon>Staphylococcaceae</taxon>
        <taxon>Staphylococcus</taxon>
    </lineage>
</organism>
<protein>
    <recommendedName>
        <fullName evidence="4">Tandem-type lipoprotein</fullName>
    </recommendedName>
</protein>
<proteinExistence type="inferred from homology"/>
<evidence type="ECO:0000256" key="1">
    <source>
        <dbReference type="ARBA" id="ARBA00009715"/>
    </source>
</evidence>
<dbReference type="AlphaFoldDB" id="A0A2N6QFI9"/>
<accession>A0A2N6QFI9</accession>
<reference evidence="2 3" key="1">
    <citation type="submission" date="2017-09" db="EMBL/GenBank/DDBJ databases">
        <title>Bacterial strain isolated from the female urinary microbiota.</title>
        <authorList>
            <person name="Thomas-White K."/>
            <person name="Kumar N."/>
            <person name="Forster S."/>
            <person name="Putonti C."/>
            <person name="Lawley T."/>
            <person name="Wolfe A.J."/>
        </authorList>
    </citation>
    <scope>NUCLEOTIDE SEQUENCE [LARGE SCALE GENOMIC DNA]</scope>
    <source>
        <strain evidence="2 3">UMB0834</strain>
    </source>
</reference>
<sequence length="138" mass="16138">MSGWRVKVRKLLKIVLIFGCIFSLICISGCNKLTSFGHDKQIKENIDNSLKVYPTKDLEDFYDIEGDRNNDFDKNDKGMWIFHSAMKKKKKGILKSEGAILYLDRNKRQAEGYYYIEDIKGHGETDEKHYPIKLKKIN</sequence>
<dbReference type="Gene3D" id="2.50.20.40">
    <property type="match status" value="1"/>
</dbReference>
<dbReference type="InterPro" id="IPR038641">
    <property type="entry name" value="Csa_sf"/>
</dbReference>
<name>A0A2N6QFI9_9STAP</name>
<comment type="caution">
    <text evidence="2">The sequence shown here is derived from an EMBL/GenBank/DDBJ whole genome shotgun (WGS) entry which is preliminary data.</text>
</comment>